<dbReference type="Proteomes" id="UP000319897">
    <property type="component" value="Unassembled WGS sequence"/>
</dbReference>
<dbReference type="InterPro" id="IPR020084">
    <property type="entry name" value="NUDIX_hydrolase_CS"/>
</dbReference>
<evidence type="ECO:0000256" key="16">
    <source>
        <dbReference type="ARBA" id="ARBA00042798"/>
    </source>
</evidence>
<proteinExistence type="inferred from homology"/>
<dbReference type="EC" id="3.6.1.55" evidence="12"/>
<evidence type="ECO:0000256" key="6">
    <source>
        <dbReference type="ARBA" id="ARBA00022763"/>
    </source>
</evidence>
<evidence type="ECO:0000256" key="10">
    <source>
        <dbReference type="ARBA" id="ARBA00035861"/>
    </source>
</evidence>
<evidence type="ECO:0000256" key="5">
    <source>
        <dbReference type="ARBA" id="ARBA00022723"/>
    </source>
</evidence>
<keyword evidence="5" id="KW-0479">Metal-binding</keyword>
<dbReference type="InterPro" id="IPR015797">
    <property type="entry name" value="NUDIX_hydrolase-like_dom_sf"/>
</dbReference>
<keyword evidence="9" id="KW-0234">DNA repair</keyword>
<dbReference type="AlphaFoldDB" id="A0A501XH08"/>
<comment type="catalytic activity">
    <reaction evidence="11">
        <text>8-oxo-GTP + H2O = 8-oxo-GMP + diphosphate + H(+)</text>
        <dbReference type="Rhea" id="RHEA:67616"/>
        <dbReference type="ChEBI" id="CHEBI:15377"/>
        <dbReference type="ChEBI" id="CHEBI:15378"/>
        <dbReference type="ChEBI" id="CHEBI:33019"/>
        <dbReference type="ChEBI" id="CHEBI:143553"/>
        <dbReference type="ChEBI" id="CHEBI:145694"/>
    </reaction>
</comment>
<dbReference type="GO" id="GO:0035539">
    <property type="term" value="F:8-oxo-7,8-dihydrodeoxyguanosine triphosphate pyrophosphatase activity"/>
    <property type="evidence" value="ECO:0007669"/>
    <property type="project" value="UniProtKB-EC"/>
</dbReference>
<keyword evidence="6" id="KW-0227">DNA damage</keyword>
<comment type="catalytic activity">
    <reaction evidence="10">
        <text>8-oxo-dGTP + H2O = 8-oxo-dGMP + diphosphate + H(+)</text>
        <dbReference type="Rhea" id="RHEA:31575"/>
        <dbReference type="ChEBI" id="CHEBI:15377"/>
        <dbReference type="ChEBI" id="CHEBI:15378"/>
        <dbReference type="ChEBI" id="CHEBI:33019"/>
        <dbReference type="ChEBI" id="CHEBI:63224"/>
        <dbReference type="ChEBI" id="CHEBI:77896"/>
        <dbReference type="EC" id="3.6.1.55"/>
    </reaction>
</comment>
<evidence type="ECO:0000256" key="4">
    <source>
        <dbReference type="ARBA" id="ARBA00022705"/>
    </source>
</evidence>
<dbReference type="EMBL" id="VFSU01000030">
    <property type="protein sequence ID" value="TPE59584.1"/>
    <property type="molecule type" value="Genomic_DNA"/>
</dbReference>
<dbReference type="GO" id="GO:0006260">
    <property type="term" value="P:DNA replication"/>
    <property type="evidence" value="ECO:0007669"/>
    <property type="project" value="UniProtKB-KW"/>
</dbReference>
<dbReference type="PROSITE" id="PS51462">
    <property type="entry name" value="NUDIX"/>
    <property type="match status" value="1"/>
</dbReference>
<evidence type="ECO:0000256" key="15">
    <source>
        <dbReference type="ARBA" id="ARBA00041979"/>
    </source>
</evidence>
<organism evidence="19 20">
    <name type="scientific">Sandaracinobacter neustonicus</name>
    <dbReference type="NCBI Taxonomy" id="1715348"/>
    <lineage>
        <taxon>Bacteria</taxon>
        <taxon>Pseudomonadati</taxon>
        <taxon>Pseudomonadota</taxon>
        <taxon>Alphaproteobacteria</taxon>
        <taxon>Sphingomonadales</taxon>
        <taxon>Sphingosinicellaceae</taxon>
        <taxon>Sandaracinobacter</taxon>
    </lineage>
</organism>
<keyword evidence="7 17" id="KW-0378">Hydrolase</keyword>
<comment type="cofactor">
    <cofactor evidence="1">
        <name>Mg(2+)</name>
        <dbReference type="ChEBI" id="CHEBI:18420"/>
    </cofactor>
</comment>
<name>A0A501XH08_9SPHN</name>
<dbReference type="GO" id="GO:0046872">
    <property type="term" value="F:metal ion binding"/>
    <property type="evidence" value="ECO:0007669"/>
    <property type="project" value="UniProtKB-KW"/>
</dbReference>
<dbReference type="InterPro" id="IPR047127">
    <property type="entry name" value="MutT-like"/>
</dbReference>
<dbReference type="PRINTS" id="PR00502">
    <property type="entry name" value="NUDIXFAMILY"/>
</dbReference>
<feature type="domain" description="Nudix hydrolase" evidence="18">
    <location>
        <begin position="1"/>
        <end position="129"/>
    </location>
</feature>
<evidence type="ECO:0000256" key="11">
    <source>
        <dbReference type="ARBA" id="ARBA00036904"/>
    </source>
</evidence>
<dbReference type="CDD" id="cd03425">
    <property type="entry name" value="NUDIX_MutT_NudA_like"/>
    <property type="match status" value="1"/>
</dbReference>
<dbReference type="PANTHER" id="PTHR47707">
    <property type="entry name" value="8-OXO-DGTP DIPHOSPHATASE"/>
    <property type="match status" value="1"/>
</dbReference>
<dbReference type="Gene3D" id="3.90.79.10">
    <property type="entry name" value="Nucleoside Triphosphate Pyrophosphohydrolase"/>
    <property type="match status" value="1"/>
</dbReference>
<protein>
    <recommendedName>
        <fullName evidence="13">8-oxo-dGTP diphosphatase</fullName>
        <ecNumber evidence="12">3.6.1.55</ecNumber>
    </recommendedName>
    <alternativeName>
        <fullName evidence="16">7,8-dihydro-8-oxoguanine-triphosphatase</fullName>
    </alternativeName>
    <alternativeName>
        <fullName evidence="15">Mutator protein MutT</fullName>
    </alternativeName>
    <alternativeName>
        <fullName evidence="14">dGTP pyrophosphohydrolase</fullName>
    </alternativeName>
</protein>
<gene>
    <name evidence="19" type="ORF">FJQ54_13285</name>
</gene>
<keyword evidence="4" id="KW-0235">DNA replication</keyword>
<accession>A0A501XH08</accession>
<evidence type="ECO:0000256" key="12">
    <source>
        <dbReference type="ARBA" id="ARBA00038905"/>
    </source>
</evidence>
<evidence type="ECO:0000313" key="19">
    <source>
        <dbReference type="EMBL" id="TPE59584.1"/>
    </source>
</evidence>
<keyword evidence="8" id="KW-0460">Magnesium</keyword>
<dbReference type="PROSITE" id="PS00893">
    <property type="entry name" value="NUDIX_BOX"/>
    <property type="match status" value="1"/>
</dbReference>
<comment type="similarity">
    <text evidence="2 17">Belongs to the Nudix hydrolase family.</text>
</comment>
<comment type="caution">
    <text evidence="19">The sequence shown here is derived from an EMBL/GenBank/DDBJ whole genome shotgun (WGS) entry which is preliminary data.</text>
</comment>
<evidence type="ECO:0000313" key="20">
    <source>
        <dbReference type="Proteomes" id="UP000319897"/>
    </source>
</evidence>
<evidence type="ECO:0000256" key="17">
    <source>
        <dbReference type="RuleBase" id="RU003476"/>
    </source>
</evidence>
<evidence type="ECO:0000256" key="1">
    <source>
        <dbReference type="ARBA" id="ARBA00001946"/>
    </source>
</evidence>
<dbReference type="GO" id="GO:0044715">
    <property type="term" value="F:8-oxo-dGDP phosphatase activity"/>
    <property type="evidence" value="ECO:0007669"/>
    <property type="project" value="TreeGrafter"/>
</dbReference>
<dbReference type="OrthoDB" id="9810648at2"/>
<dbReference type="FunFam" id="3.90.79.10:FF:000014">
    <property type="entry name" value="8-oxo-dGTP diphosphatase MutT"/>
    <property type="match status" value="1"/>
</dbReference>
<dbReference type="GO" id="GO:0008413">
    <property type="term" value="F:8-oxo-7,8-dihydroguanosine triphosphate pyrophosphatase activity"/>
    <property type="evidence" value="ECO:0007669"/>
    <property type="project" value="TreeGrafter"/>
</dbReference>
<dbReference type="PANTHER" id="PTHR47707:SF1">
    <property type="entry name" value="NUDIX HYDROLASE FAMILY PROTEIN"/>
    <property type="match status" value="1"/>
</dbReference>
<evidence type="ECO:0000256" key="9">
    <source>
        <dbReference type="ARBA" id="ARBA00023204"/>
    </source>
</evidence>
<dbReference type="Pfam" id="PF00293">
    <property type="entry name" value="NUDIX"/>
    <property type="match status" value="1"/>
</dbReference>
<dbReference type="GO" id="GO:0044716">
    <property type="term" value="F:8-oxo-GDP phosphatase activity"/>
    <property type="evidence" value="ECO:0007669"/>
    <property type="project" value="TreeGrafter"/>
</dbReference>
<keyword evidence="3" id="KW-0515">Mutator protein</keyword>
<evidence type="ECO:0000256" key="13">
    <source>
        <dbReference type="ARBA" id="ARBA00040794"/>
    </source>
</evidence>
<dbReference type="SUPFAM" id="SSF55811">
    <property type="entry name" value="Nudix"/>
    <property type="match status" value="1"/>
</dbReference>
<evidence type="ECO:0000256" key="14">
    <source>
        <dbReference type="ARBA" id="ARBA00041592"/>
    </source>
</evidence>
<evidence type="ECO:0000256" key="7">
    <source>
        <dbReference type="ARBA" id="ARBA00022801"/>
    </source>
</evidence>
<reference evidence="19 20" key="1">
    <citation type="submission" date="2019-06" db="EMBL/GenBank/DDBJ databases">
        <authorList>
            <person name="Lee I."/>
            <person name="Jang G.I."/>
            <person name="Hwang C.Y."/>
        </authorList>
    </citation>
    <scope>NUCLEOTIDE SEQUENCE [LARGE SCALE GENOMIC DNA]</scope>
    <source>
        <strain evidence="19 20">PAMC 28131</strain>
    </source>
</reference>
<evidence type="ECO:0000256" key="8">
    <source>
        <dbReference type="ARBA" id="ARBA00022842"/>
    </source>
</evidence>
<keyword evidence="20" id="KW-1185">Reference proteome</keyword>
<dbReference type="InterPro" id="IPR000086">
    <property type="entry name" value="NUDIX_hydrolase_dom"/>
</dbReference>
<dbReference type="InterPro" id="IPR020476">
    <property type="entry name" value="Nudix_hydrolase"/>
</dbReference>
<sequence length="132" mass="14444">MPLLTVACAVLLNADGHVLVTDRPAGKDMAGLWEFPGGKLEPLESPEAALVRELQEELGIETSPACLSPCGFASWSYEKVNLLLLAFAIRRWRGTPVPREGQRMQWVPVNGLFRLDMPPADRPLLGQIAAIL</sequence>
<dbReference type="GO" id="GO:0006281">
    <property type="term" value="P:DNA repair"/>
    <property type="evidence" value="ECO:0007669"/>
    <property type="project" value="UniProtKB-KW"/>
</dbReference>
<evidence type="ECO:0000256" key="2">
    <source>
        <dbReference type="ARBA" id="ARBA00005582"/>
    </source>
</evidence>
<evidence type="ECO:0000259" key="18">
    <source>
        <dbReference type="PROSITE" id="PS51462"/>
    </source>
</evidence>
<evidence type="ECO:0000256" key="3">
    <source>
        <dbReference type="ARBA" id="ARBA00022457"/>
    </source>
</evidence>